<dbReference type="InterPro" id="IPR010227">
    <property type="entry name" value="NADH_Q_OxRdtase_chainM/4"/>
</dbReference>
<gene>
    <name evidence="12" type="ORF">ACFOGJ_02030</name>
</gene>
<feature type="transmembrane region" description="Helical" evidence="9">
    <location>
        <begin position="373"/>
        <end position="394"/>
    </location>
</feature>
<feature type="domain" description="NADH:ubiquinone oxidoreductase chain 4 N-terminal" evidence="11">
    <location>
        <begin position="72"/>
        <end position="127"/>
    </location>
</feature>
<dbReference type="RefSeq" id="WP_379897734.1">
    <property type="nucleotide sequence ID" value="NZ_JBHRTR010000005.1"/>
</dbReference>
<reference evidence="13" key="1">
    <citation type="journal article" date="2019" name="Int. J. Syst. Evol. Microbiol.">
        <title>The Global Catalogue of Microorganisms (GCM) 10K type strain sequencing project: providing services to taxonomists for standard genome sequencing and annotation.</title>
        <authorList>
            <consortium name="The Broad Institute Genomics Platform"/>
            <consortium name="The Broad Institute Genome Sequencing Center for Infectious Disease"/>
            <person name="Wu L."/>
            <person name="Ma J."/>
        </authorList>
    </citation>
    <scope>NUCLEOTIDE SEQUENCE [LARGE SCALE GENOMIC DNA]</scope>
    <source>
        <strain evidence="13">KCTC 42964</strain>
    </source>
</reference>
<feature type="transmembrane region" description="Helical" evidence="9">
    <location>
        <begin position="140"/>
        <end position="157"/>
    </location>
</feature>
<evidence type="ECO:0000313" key="13">
    <source>
        <dbReference type="Proteomes" id="UP001595528"/>
    </source>
</evidence>
<accession>A0ABV7KV28</accession>
<feature type="transmembrane region" description="Helical" evidence="9">
    <location>
        <begin position="331"/>
        <end position="352"/>
    </location>
</feature>
<evidence type="ECO:0000256" key="4">
    <source>
        <dbReference type="ARBA" id="ARBA00022967"/>
    </source>
</evidence>
<keyword evidence="4" id="KW-1278">Translocase</keyword>
<dbReference type="InterPro" id="IPR001750">
    <property type="entry name" value="ND/Mrp_TM"/>
</dbReference>
<dbReference type="InterPro" id="IPR003918">
    <property type="entry name" value="NADH_UbQ_OxRdtase"/>
</dbReference>
<feature type="transmembrane region" description="Helical" evidence="9">
    <location>
        <begin position="303"/>
        <end position="325"/>
    </location>
</feature>
<feature type="transmembrane region" description="Helical" evidence="9">
    <location>
        <begin position="406"/>
        <end position="429"/>
    </location>
</feature>
<feature type="transmembrane region" description="Helical" evidence="9">
    <location>
        <begin position="77"/>
        <end position="104"/>
    </location>
</feature>
<organism evidence="12 13">
    <name type="scientific">Marinibaculum pumilum</name>
    <dbReference type="NCBI Taxonomy" id="1766165"/>
    <lineage>
        <taxon>Bacteria</taxon>
        <taxon>Pseudomonadati</taxon>
        <taxon>Pseudomonadota</taxon>
        <taxon>Alphaproteobacteria</taxon>
        <taxon>Rhodospirillales</taxon>
        <taxon>Rhodospirillaceae</taxon>
        <taxon>Marinibaculum</taxon>
    </lineage>
</organism>
<feature type="transmembrane region" description="Helical" evidence="9">
    <location>
        <begin position="38"/>
        <end position="57"/>
    </location>
</feature>
<dbReference type="NCBIfam" id="NF004499">
    <property type="entry name" value="PRK05846.1-3"/>
    <property type="match status" value="1"/>
</dbReference>
<dbReference type="PRINTS" id="PR01437">
    <property type="entry name" value="NUOXDRDTASE4"/>
</dbReference>
<dbReference type="EMBL" id="JBHRTR010000005">
    <property type="protein sequence ID" value="MFC3225990.1"/>
    <property type="molecule type" value="Genomic_DNA"/>
</dbReference>
<dbReference type="Proteomes" id="UP001595528">
    <property type="component" value="Unassembled WGS sequence"/>
</dbReference>
<feature type="transmembrane region" description="Helical" evidence="9">
    <location>
        <begin position="116"/>
        <end position="134"/>
    </location>
</feature>
<evidence type="ECO:0000256" key="8">
    <source>
        <dbReference type="RuleBase" id="RU000320"/>
    </source>
</evidence>
<keyword evidence="5 9" id="KW-1133">Transmembrane helix</keyword>
<evidence type="ECO:0000256" key="6">
    <source>
        <dbReference type="ARBA" id="ARBA00023027"/>
    </source>
</evidence>
<feature type="transmembrane region" description="Helical" evidence="9">
    <location>
        <begin position="6"/>
        <end position="26"/>
    </location>
</feature>
<feature type="transmembrane region" description="Helical" evidence="9">
    <location>
        <begin position="169"/>
        <end position="189"/>
    </location>
</feature>
<dbReference type="GO" id="GO:0050136">
    <property type="term" value="F:NADH dehydrogenase (quinone) (non-electrogenic) activity"/>
    <property type="evidence" value="ECO:0007669"/>
    <property type="project" value="UniProtKB-EC"/>
</dbReference>
<evidence type="ECO:0000256" key="1">
    <source>
        <dbReference type="ARBA" id="ARBA00004127"/>
    </source>
</evidence>
<keyword evidence="6" id="KW-0520">NAD</keyword>
<keyword evidence="7 9" id="KW-0472">Membrane</keyword>
<name>A0ABV7KV28_9PROT</name>
<evidence type="ECO:0000256" key="7">
    <source>
        <dbReference type="ARBA" id="ARBA00023136"/>
    </source>
</evidence>
<evidence type="ECO:0000259" key="11">
    <source>
        <dbReference type="Pfam" id="PF01059"/>
    </source>
</evidence>
<protein>
    <submittedName>
        <fullName evidence="12">NADH-quinone oxidoreductase subunit M</fullName>
        <ecNumber evidence="12">1.6.5.9</ecNumber>
    </submittedName>
</protein>
<evidence type="ECO:0000256" key="3">
    <source>
        <dbReference type="ARBA" id="ARBA00022692"/>
    </source>
</evidence>
<evidence type="ECO:0000256" key="2">
    <source>
        <dbReference type="ARBA" id="ARBA00009025"/>
    </source>
</evidence>
<dbReference type="PANTHER" id="PTHR43507">
    <property type="entry name" value="NADH-UBIQUINONE OXIDOREDUCTASE CHAIN 4"/>
    <property type="match status" value="1"/>
</dbReference>
<keyword evidence="3 8" id="KW-0812">Transmembrane</keyword>
<comment type="similarity">
    <text evidence="2">Belongs to the complex I subunit 4 family.</text>
</comment>
<feature type="domain" description="NADH:quinone oxidoreductase/Mrp antiporter transmembrane" evidence="10">
    <location>
        <begin position="133"/>
        <end position="420"/>
    </location>
</feature>
<comment type="caution">
    <text evidence="12">The sequence shown here is derived from an EMBL/GenBank/DDBJ whole genome shotgun (WGS) entry which is preliminary data.</text>
</comment>
<dbReference type="NCBIfam" id="TIGR01972">
    <property type="entry name" value="NDH_I_M"/>
    <property type="match status" value="1"/>
</dbReference>
<sequence length="502" mass="55899">MTDAPILSILTFLPLVGVVFILGVRGTEQTVARNARNVALWTTVITFAVSLILWFGFNRETADFQYVEQGDWLADGIRYQLGIDGISMLFVLLSTLLMPLCILASWNSITKRVREYMIAFLVMETLMIGVFTSMDLVMFFIFYEASLIPMFLIIGVWGGQNRVYASLKFFMFTFAGSVLMLLSILYMYWRTGTTDIPTLMEFDFTAQEQYWLWIAFFISFAVKVPIWPVHTWLPDAHVEAPTAGSVLLAGVLLKFGGYGLLRFSIPIFPLGSDFFAPLILALSIISIIYTSMVALVQEDMKKVIAYSSIAHMGVVKVGMFSFTIIGIEGAIILMLAHGFISGALFLCVGVLYDQIHSRDIARYGGVVNKMPMFALVFMIFIMASVGLPGLAGFVGEFLSLAGAFKANTWVAFLATTSVVLSAVYSLWLYRNVMFGELVKQDLFGLKDLSMREILIFAPLVILAFWFGLYPQPFLDVMDASVQKLVADHAASLEAAGLNPNRF</sequence>
<dbReference type="InterPro" id="IPR000260">
    <property type="entry name" value="NADH4_N"/>
</dbReference>
<dbReference type="EC" id="1.6.5.9" evidence="12"/>
<evidence type="ECO:0000256" key="5">
    <source>
        <dbReference type="ARBA" id="ARBA00022989"/>
    </source>
</evidence>
<evidence type="ECO:0000259" key="10">
    <source>
        <dbReference type="Pfam" id="PF00361"/>
    </source>
</evidence>
<evidence type="ECO:0000256" key="9">
    <source>
        <dbReference type="SAM" id="Phobius"/>
    </source>
</evidence>
<keyword evidence="13" id="KW-1185">Reference proteome</keyword>
<feature type="transmembrane region" description="Helical" evidence="9">
    <location>
        <begin position="245"/>
        <end position="268"/>
    </location>
</feature>
<dbReference type="NCBIfam" id="NF004501">
    <property type="entry name" value="PRK05846.1-5"/>
    <property type="match status" value="1"/>
</dbReference>
<feature type="transmembrane region" description="Helical" evidence="9">
    <location>
        <begin position="209"/>
        <end position="233"/>
    </location>
</feature>
<comment type="subcellular location">
    <subcellularLocation>
        <location evidence="1">Endomembrane system</location>
        <topology evidence="1">Multi-pass membrane protein</topology>
    </subcellularLocation>
    <subcellularLocation>
        <location evidence="8">Membrane</location>
        <topology evidence="8">Multi-pass membrane protein</topology>
    </subcellularLocation>
</comment>
<evidence type="ECO:0000313" key="12">
    <source>
        <dbReference type="EMBL" id="MFC3225990.1"/>
    </source>
</evidence>
<dbReference type="PANTHER" id="PTHR43507:SF1">
    <property type="entry name" value="NADH-UBIQUINONE OXIDOREDUCTASE CHAIN 4"/>
    <property type="match status" value="1"/>
</dbReference>
<feature type="transmembrane region" description="Helical" evidence="9">
    <location>
        <begin position="274"/>
        <end position="296"/>
    </location>
</feature>
<keyword evidence="12" id="KW-0560">Oxidoreductase</keyword>
<feature type="transmembrane region" description="Helical" evidence="9">
    <location>
        <begin position="450"/>
        <end position="468"/>
    </location>
</feature>
<dbReference type="Pfam" id="PF01059">
    <property type="entry name" value="Oxidored_q5_N"/>
    <property type="match status" value="1"/>
</dbReference>
<proteinExistence type="inferred from homology"/>
<dbReference type="Pfam" id="PF00361">
    <property type="entry name" value="Proton_antipo_M"/>
    <property type="match status" value="1"/>
</dbReference>